<comment type="caution">
    <text evidence="7">The sequence shown here is derived from an EMBL/GenBank/DDBJ whole genome shotgun (WGS) entry which is preliminary data.</text>
</comment>
<sequence length="232" mass="25798">MSARHSADRRLPSGRHGLSREDVVSSQRERIVDALFDAVTEKGYPATTIGDVVERAGISRRTFYEHYPSKEACFLAAFDGAVTHVGAQMNQVLGTVPKHDWRERTRQSWRAFLTALAANPAVTWSLYIETFSAGPALVERTSALNAGFADTFHRLHQHARRHDPTVPDLPRQVFDLYIGGTAERIRDCLHTRGAHALPELEDLFVDTIAALFGKPHDGWGTHAVRPAATHDN</sequence>
<dbReference type="RefSeq" id="WP_344679506.1">
    <property type="nucleotide sequence ID" value="NZ_BAAAUX010000011.1"/>
</dbReference>
<dbReference type="Pfam" id="PF00440">
    <property type="entry name" value="TetR_N"/>
    <property type="match status" value="1"/>
</dbReference>
<dbReference type="InterPro" id="IPR009057">
    <property type="entry name" value="Homeodomain-like_sf"/>
</dbReference>
<evidence type="ECO:0000256" key="2">
    <source>
        <dbReference type="ARBA" id="ARBA00023125"/>
    </source>
</evidence>
<evidence type="ECO:0000256" key="4">
    <source>
        <dbReference type="PROSITE-ProRule" id="PRU00335"/>
    </source>
</evidence>
<evidence type="ECO:0000256" key="5">
    <source>
        <dbReference type="SAM" id="MobiDB-lite"/>
    </source>
</evidence>
<keyword evidence="8" id="KW-1185">Reference proteome</keyword>
<protein>
    <recommendedName>
        <fullName evidence="6">HTH tetR-type domain-containing protein</fullName>
    </recommendedName>
</protein>
<dbReference type="InterPro" id="IPR050109">
    <property type="entry name" value="HTH-type_TetR-like_transc_reg"/>
</dbReference>
<organism evidence="7 8">
    <name type="scientific">Saccharopolyspora taberi</name>
    <dbReference type="NCBI Taxonomy" id="60895"/>
    <lineage>
        <taxon>Bacteria</taxon>
        <taxon>Bacillati</taxon>
        <taxon>Actinomycetota</taxon>
        <taxon>Actinomycetes</taxon>
        <taxon>Pseudonocardiales</taxon>
        <taxon>Pseudonocardiaceae</taxon>
        <taxon>Saccharopolyspora</taxon>
    </lineage>
</organism>
<feature type="DNA-binding region" description="H-T-H motif" evidence="4">
    <location>
        <begin position="48"/>
        <end position="67"/>
    </location>
</feature>
<proteinExistence type="predicted"/>
<dbReference type="EMBL" id="BAAAUX010000011">
    <property type="protein sequence ID" value="GAA2787429.1"/>
    <property type="molecule type" value="Genomic_DNA"/>
</dbReference>
<feature type="region of interest" description="Disordered" evidence="5">
    <location>
        <begin position="1"/>
        <end position="22"/>
    </location>
</feature>
<evidence type="ECO:0000313" key="7">
    <source>
        <dbReference type="EMBL" id="GAA2787429.1"/>
    </source>
</evidence>
<evidence type="ECO:0000313" key="8">
    <source>
        <dbReference type="Proteomes" id="UP001500979"/>
    </source>
</evidence>
<keyword evidence="2 4" id="KW-0238">DNA-binding</keyword>
<dbReference type="InterPro" id="IPR001647">
    <property type="entry name" value="HTH_TetR"/>
</dbReference>
<feature type="domain" description="HTH tetR-type" evidence="6">
    <location>
        <begin position="25"/>
        <end position="85"/>
    </location>
</feature>
<reference evidence="7 8" key="1">
    <citation type="journal article" date="2019" name="Int. J. Syst. Evol. Microbiol.">
        <title>The Global Catalogue of Microorganisms (GCM) 10K type strain sequencing project: providing services to taxonomists for standard genome sequencing and annotation.</title>
        <authorList>
            <consortium name="The Broad Institute Genomics Platform"/>
            <consortium name="The Broad Institute Genome Sequencing Center for Infectious Disease"/>
            <person name="Wu L."/>
            <person name="Ma J."/>
        </authorList>
    </citation>
    <scope>NUCLEOTIDE SEQUENCE [LARGE SCALE GENOMIC DNA]</scope>
    <source>
        <strain evidence="7 8">JCM 9383</strain>
    </source>
</reference>
<dbReference type="PANTHER" id="PTHR30055">
    <property type="entry name" value="HTH-TYPE TRANSCRIPTIONAL REGULATOR RUTR"/>
    <property type="match status" value="1"/>
</dbReference>
<dbReference type="Gene3D" id="1.10.357.10">
    <property type="entry name" value="Tetracycline Repressor, domain 2"/>
    <property type="match status" value="1"/>
</dbReference>
<feature type="compositionally biased region" description="Basic and acidic residues" evidence="5">
    <location>
        <begin position="1"/>
        <end position="11"/>
    </location>
</feature>
<accession>A0ABN3VAX6</accession>
<keyword evidence="3" id="KW-0804">Transcription</keyword>
<dbReference type="Proteomes" id="UP001500979">
    <property type="component" value="Unassembled WGS sequence"/>
</dbReference>
<dbReference type="PANTHER" id="PTHR30055:SF234">
    <property type="entry name" value="HTH-TYPE TRANSCRIPTIONAL REGULATOR BETI"/>
    <property type="match status" value="1"/>
</dbReference>
<dbReference type="SUPFAM" id="SSF46689">
    <property type="entry name" value="Homeodomain-like"/>
    <property type="match status" value="1"/>
</dbReference>
<gene>
    <name evidence="7" type="ORF">GCM10010470_22350</name>
</gene>
<evidence type="ECO:0000256" key="3">
    <source>
        <dbReference type="ARBA" id="ARBA00023163"/>
    </source>
</evidence>
<keyword evidence="1" id="KW-0805">Transcription regulation</keyword>
<dbReference type="PRINTS" id="PR00455">
    <property type="entry name" value="HTHTETR"/>
</dbReference>
<evidence type="ECO:0000259" key="6">
    <source>
        <dbReference type="PROSITE" id="PS50977"/>
    </source>
</evidence>
<evidence type="ECO:0000256" key="1">
    <source>
        <dbReference type="ARBA" id="ARBA00023015"/>
    </source>
</evidence>
<name>A0ABN3VAX6_9PSEU</name>
<dbReference type="PROSITE" id="PS50977">
    <property type="entry name" value="HTH_TETR_2"/>
    <property type="match status" value="1"/>
</dbReference>